<name>A0A2T3AD21_9PEZI</name>
<gene>
    <name evidence="1" type="ORF">BD289DRAFT_186500</name>
</gene>
<evidence type="ECO:0000313" key="1">
    <source>
        <dbReference type="EMBL" id="PSR92166.1"/>
    </source>
</evidence>
<proteinExistence type="predicted"/>
<evidence type="ECO:0000313" key="2">
    <source>
        <dbReference type="Proteomes" id="UP000241462"/>
    </source>
</evidence>
<sequence>MAERTRSCRCMAACNRRRPPCLMCGRCWRFSAFPCLLICATVPSRPHPHPHATAGTKAHSIAVL</sequence>
<protein>
    <submittedName>
        <fullName evidence="1">Uncharacterized protein</fullName>
    </submittedName>
</protein>
<accession>A0A2T3AD21</accession>
<reference evidence="1 2" key="1">
    <citation type="journal article" date="2018" name="Mycol. Prog.">
        <title>Coniella lustricola, a new species from submerged detritus.</title>
        <authorList>
            <person name="Raudabaugh D.B."/>
            <person name="Iturriaga T."/>
            <person name="Carver A."/>
            <person name="Mondo S."/>
            <person name="Pangilinan J."/>
            <person name="Lipzen A."/>
            <person name="He G."/>
            <person name="Amirebrahimi M."/>
            <person name="Grigoriev I.V."/>
            <person name="Miller A.N."/>
        </authorList>
    </citation>
    <scope>NUCLEOTIDE SEQUENCE [LARGE SCALE GENOMIC DNA]</scope>
    <source>
        <strain evidence="1 2">B22-T-1</strain>
    </source>
</reference>
<dbReference type="EMBL" id="KZ678409">
    <property type="protein sequence ID" value="PSR92166.1"/>
    <property type="molecule type" value="Genomic_DNA"/>
</dbReference>
<organism evidence="1 2">
    <name type="scientific">Coniella lustricola</name>
    <dbReference type="NCBI Taxonomy" id="2025994"/>
    <lineage>
        <taxon>Eukaryota</taxon>
        <taxon>Fungi</taxon>
        <taxon>Dikarya</taxon>
        <taxon>Ascomycota</taxon>
        <taxon>Pezizomycotina</taxon>
        <taxon>Sordariomycetes</taxon>
        <taxon>Sordariomycetidae</taxon>
        <taxon>Diaporthales</taxon>
        <taxon>Schizoparmaceae</taxon>
        <taxon>Coniella</taxon>
    </lineage>
</organism>
<dbReference type="InParanoid" id="A0A2T3AD21"/>
<dbReference type="Proteomes" id="UP000241462">
    <property type="component" value="Unassembled WGS sequence"/>
</dbReference>
<keyword evidence="2" id="KW-1185">Reference proteome</keyword>
<dbReference type="AlphaFoldDB" id="A0A2T3AD21"/>